<comment type="caution">
    <text evidence="2">The sequence shown here is derived from an EMBL/GenBank/DDBJ whole genome shotgun (WGS) entry which is preliminary data.</text>
</comment>
<dbReference type="Proteomes" id="UP000198287">
    <property type="component" value="Unassembled WGS sequence"/>
</dbReference>
<name>A0A226D320_FOLCA</name>
<organism evidence="2 3">
    <name type="scientific">Folsomia candida</name>
    <name type="common">Springtail</name>
    <dbReference type="NCBI Taxonomy" id="158441"/>
    <lineage>
        <taxon>Eukaryota</taxon>
        <taxon>Metazoa</taxon>
        <taxon>Ecdysozoa</taxon>
        <taxon>Arthropoda</taxon>
        <taxon>Hexapoda</taxon>
        <taxon>Collembola</taxon>
        <taxon>Entomobryomorpha</taxon>
        <taxon>Isotomoidea</taxon>
        <taxon>Isotomidae</taxon>
        <taxon>Proisotominae</taxon>
        <taxon>Folsomia</taxon>
    </lineage>
</organism>
<proteinExistence type="predicted"/>
<feature type="chain" id="PRO_5012850152" evidence="1">
    <location>
        <begin position="21"/>
        <end position="264"/>
    </location>
</feature>
<keyword evidence="1" id="KW-0732">Signal</keyword>
<evidence type="ECO:0000313" key="3">
    <source>
        <dbReference type="Proteomes" id="UP000198287"/>
    </source>
</evidence>
<keyword evidence="3" id="KW-1185">Reference proteome</keyword>
<dbReference type="EMBL" id="LNIX01000036">
    <property type="protein sequence ID" value="OXA39985.1"/>
    <property type="molecule type" value="Genomic_DNA"/>
</dbReference>
<evidence type="ECO:0000313" key="2">
    <source>
        <dbReference type="EMBL" id="OXA39985.1"/>
    </source>
</evidence>
<feature type="signal peptide" evidence="1">
    <location>
        <begin position="1"/>
        <end position="20"/>
    </location>
</feature>
<sequence>MNPTFPQLFVIFFSIFVSLSIHINCDDIADSEISHVGPSLRYNPWHVRYPAAKPNLTLSIYNYQSGYYIIHYRNASDNNADYISQRWGGINLNASRWYLYKDKSHVGISGFRREQLFIAVVTSTIKRVLPLIQAFCLGEYEDQYFLIYIKNIHTSTNFGDLITPQFNPKIFVLHLGRSNKITNIFILCQLCPHYGKEIGTFNFHSVEKRTHFFKSLTEEHNALHQSAHGSKYQYFETTTPLSPKIWTVILTVHGHILFSEFDTG</sequence>
<accession>A0A226D320</accession>
<reference evidence="2 3" key="1">
    <citation type="submission" date="2015-12" db="EMBL/GenBank/DDBJ databases">
        <title>The genome of Folsomia candida.</title>
        <authorList>
            <person name="Faddeeva A."/>
            <person name="Derks M.F."/>
            <person name="Anvar Y."/>
            <person name="Smit S."/>
            <person name="Van Straalen N."/>
            <person name="Roelofs D."/>
        </authorList>
    </citation>
    <scope>NUCLEOTIDE SEQUENCE [LARGE SCALE GENOMIC DNA]</scope>
    <source>
        <strain evidence="2 3">VU population</strain>
        <tissue evidence="2">Whole body</tissue>
    </source>
</reference>
<protein>
    <submittedName>
        <fullName evidence="2">Uncharacterized protein</fullName>
    </submittedName>
</protein>
<evidence type="ECO:0000256" key="1">
    <source>
        <dbReference type="SAM" id="SignalP"/>
    </source>
</evidence>
<gene>
    <name evidence="2" type="ORF">Fcan01_25262</name>
</gene>
<dbReference type="AlphaFoldDB" id="A0A226D320"/>